<protein>
    <submittedName>
        <fullName evidence="2">Uncharacterized protein</fullName>
    </submittedName>
</protein>
<feature type="compositionally biased region" description="Basic and acidic residues" evidence="1">
    <location>
        <begin position="78"/>
        <end position="97"/>
    </location>
</feature>
<evidence type="ECO:0000313" key="3">
    <source>
        <dbReference type="Proteomes" id="UP000320475"/>
    </source>
</evidence>
<feature type="region of interest" description="Disordered" evidence="1">
    <location>
        <begin position="67"/>
        <end position="97"/>
    </location>
</feature>
<accession>A0A507D068</accession>
<evidence type="ECO:0000256" key="1">
    <source>
        <dbReference type="SAM" id="MobiDB-lite"/>
    </source>
</evidence>
<evidence type="ECO:0000313" key="2">
    <source>
        <dbReference type="EMBL" id="TPX44869.1"/>
    </source>
</evidence>
<dbReference type="EMBL" id="QEAM01000165">
    <property type="protein sequence ID" value="TPX44869.1"/>
    <property type="molecule type" value="Genomic_DNA"/>
</dbReference>
<sequence length="97" mass="10937">MAWVVIFKSNGEQDTSSKKPTLLIMSEENQALWVQLFQRMLENGREAPKEMGAVDKISSGKTIVQLLTRGSDVSDQNDENRPKETSLKRDQETGLRA</sequence>
<dbReference type="Proteomes" id="UP000320475">
    <property type="component" value="Unassembled WGS sequence"/>
</dbReference>
<gene>
    <name evidence="2" type="ORF">SeLEV6574_g04244</name>
</gene>
<comment type="caution">
    <text evidence="2">The sequence shown here is derived from an EMBL/GenBank/DDBJ whole genome shotgun (WGS) entry which is preliminary data.</text>
</comment>
<dbReference type="AlphaFoldDB" id="A0A507D068"/>
<organism evidence="2 3">
    <name type="scientific">Synchytrium endobioticum</name>
    <dbReference type="NCBI Taxonomy" id="286115"/>
    <lineage>
        <taxon>Eukaryota</taxon>
        <taxon>Fungi</taxon>
        <taxon>Fungi incertae sedis</taxon>
        <taxon>Chytridiomycota</taxon>
        <taxon>Chytridiomycota incertae sedis</taxon>
        <taxon>Chytridiomycetes</taxon>
        <taxon>Synchytriales</taxon>
        <taxon>Synchytriaceae</taxon>
        <taxon>Synchytrium</taxon>
    </lineage>
</organism>
<reference evidence="2 3" key="1">
    <citation type="journal article" date="2019" name="Sci. Rep.">
        <title>Comparative genomics of chytrid fungi reveal insights into the obligate biotrophic and pathogenic lifestyle of Synchytrium endobioticum.</title>
        <authorList>
            <person name="van de Vossenberg B.T.L.H."/>
            <person name="Warris S."/>
            <person name="Nguyen H.D.T."/>
            <person name="van Gent-Pelzer M.P.E."/>
            <person name="Joly D.L."/>
            <person name="van de Geest H.C."/>
            <person name="Bonants P.J.M."/>
            <person name="Smith D.S."/>
            <person name="Levesque C.A."/>
            <person name="van der Lee T.A.J."/>
        </authorList>
    </citation>
    <scope>NUCLEOTIDE SEQUENCE [LARGE SCALE GENOMIC DNA]</scope>
    <source>
        <strain evidence="2 3">LEV6574</strain>
    </source>
</reference>
<proteinExistence type="predicted"/>
<name>A0A507D068_9FUNG</name>